<dbReference type="GO" id="GO:0005737">
    <property type="term" value="C:cytoplasm"/>
    <property type="evidence" value="ECO:0007669"/>
    <property type="project" value="UniProtKB-SubCell"/>
</dbReference>
<dbReference type="AlphaFoldDB" id="A0A517TTV4"/>
<dbReference type="PANTHER" id="PTHR42923:SF3">
    <property type="entry name" value="PROTOPORPHYRINOGEN OXIDASE"/>
    <property type="match status" value="1"/>
</dbReference>
<dbReference type="Gene3D" id="1.10.3110.10">
    <property type="entry name" value="protoporphyrinogen ix oxidase, domain 3"/>
    <property type="match status" value="1"/>
</dbReference>
<keyword evidence="3 6" id="KW-0274">FAD</keyword>
<evidence type="ECO:0000256" key="1">
    <source>
        <dbReference type="ARBA" id="ARBA00001974"/>
    </source>
</evidence>
<evidence type="ECO:0000256" key="2">
    <source>
        <dbReference type="ARBA" id="ARBA00022630"/>
    </source>
</evidence>
<protein>
    <recommendedName>
        <fullName evidence="6">Coproporphyrinogen III oxidase</fullName>
        <ecNumber evidence="6">1.3.3.15</ecNumber>
    </recommendedName>
</protein>
<dbReference type="SUPFAM" id="SSF51905">
    <property type="entry name" value="FAD/NAD(P)-binding domain"/>
    <property type="match status" value="1"/>
</dbReference>
<comment type="function">
    <text evidence="6">Involved in coproporphyrin-dependent heme b biosynthesis. Catalyzes the oxidation of coproporphyrinogen III to coproporphyrin III.</text>
</comment>
<dbReference type="Proteomes" id="UP000317909">
    <property type="component" value="Chromosome"/>
</dbReference>
<dbReference type="InterPro" id="IPR004572">
    <property type="entry name" value="Protoporphyrinogen_oxidase"/>
</dbReference>
<comment type="subcellular location">
    <subcellularLocation>
        <location evidence="6">Cytoplasm</location>
    </subcellularLocation>
</comment>
<dbReference type="EMBL" id="CP036339">
    <property type="protein sequence ID" value="QDT71808.1"/>
    <property type="molecule type" value="Genomic_DNA"/>
</dbReference>
<dbReference type="Gene3D" id="3.50.50.60">
    <property type="entry name" value="FAD/NAD(P)-binding domain"/>
    <property type="match status" value="1"/>
</dbReference>
<dbReference type="EC" id="1.3.3.15" evidence="6"/>
<dbReference type="Gene3D" id="3.90.660.20">
    <property type="entry name" value="Protoporphyrinogen oxidase, mitochondrial, domain 2"/>
    <property type="match status" value="1"/>
</dbReference>
<gene>
    <name evidence="8" type="primary">hemY_1</name>
    <name evidence="8" type="ORF">I41_09690</name>
</gene>
<dbReference type="GO" id="GO:0004729">
    <property type="term" value="F:oxygen-dependent protoporphyrinogen oxidase activity"/>
    <property type="evidence" value="ECO:0007669"/>
    <property type="project" value="UniProtKB-UniRule"/>
</dbReference>
<comment type="cofactor">
    <cofactor evidence="1 6">
        <name>FAD</name>
        <dbReference type="ChEBI" id="CHEBI:57692"/>
    </cofactor>
</comment>
<dbReference type="GO" id="GO:0006783">
    <property type="term" value="P:heme biosynthetic process"/>
    <property type="evidence" value="ECO:0007669"/>
    <property type="project" value="UniProtKB-UniRule"/>
</dbReference>
<dbReference type="PANTHER" id="PTHR42923">
    <property type="entry name" value="PROTOPORPHYRINOGEN OXIDASE"/>
    <property type="match status" value="1"/>
</dbReference>
<reference evidence="8 9" key="1">
    <citation type="submission" date="2019-02" db="EMBL/GenBank/DDBJ databases">
        <title>Deep-cultivation of Planctomycetes and their phenomic and genomic characterization uncovers novel biology.</title>
        <authorList>
            <person name="Wiegand S."/>
            <person name="Jogler M."/>
            <person name="Boedeker C."/>
            <person name="Pinto D."/>
            <person name="Vollmers J."/>
            <person name="Rivas-Marin E."/>
            <person name="Kohn T."/>
            <person name="Peeters S.H."/>
            <person name="Heuer A."/>
            <person name="Rast P."/>
            <person name="Oberbeckmann S."/>
            <person name="Bunk B."/>
            <person name="Jeske O."/>
            <person name="Meyerdierks A."/>
            <person name="Storesund J.E."/>
            <person name="Kallscheuer N."/>
            <person name="Luecker S."/>
            <person name="Lage O.M."/>
            <person name="Pohl T."/>
            <person name="Merkel B.J."/>
            <person name="Hornburger P."/>
            <person name="Mueller R.-W."/>
            <person name="Bruemmer F."/>
            <person name="Labrenz M."/>
            <person name="Spormann A.M."/>
            <person name="Op den Camp H."/>
            <person name="Overmann J."/>
            <person name="Amann R."/>
            <person name="Jetten M.S.M."/>
            <person name="Mascher T."/>
            <person name="Medema M.H."/>
            <person name="Devos D.P."/>
            <person name="Kaster A.-K."/>
            <person name="Ovreas L."/>
            <person name="Rohde M."/>
            <person name="Galperin M.Y."/>
            <person name="Jogler C."/>
        </authorList>
    </citation>
    <scope>NUCLEOTIDE SEQUENCE [LARGE SCALE GENOMIC DNA]</scope>
    <source>
        <strain evidence="8 9">I41</strain>
    </source>
</reference>
<keyword evidence="5 6" id="KW-0350">Heme biosynthesis</keyword>
<evidence type="ECO:0000256" key="5">
    <source>
        <dbReference type="ARBA" id="ARBA00023133"/>
    </source>
</evidence>
<evidence type="ECO:0000256" key="4">
    <source>
        <dbReference type="ARBA" id="ARBA00023002"/>
    </source>
</evidence>
<dbReference type="SUPFAM" id="SSF54373">
    <property type="entry name" value="FAD-linked reductases, C-terminal domain"/>
    <property type="match status" value="1"/>
</dbReference>
<evidence type="ECO:0000313" key="8">
    <source>
        <dbReference type="EMBL" id="QDT71808.1"/>
    </source>
</evidence>
<accession>A0A517TTV4</accession>
<comment type="pathway">
    <text evidence="6">Porphyrin-containing compound metabolism; protoheme biosynthesis.</text>
</comment>
<keyword evidence="4 6" id="KW-0560">Oxidoreductase</keyword>
<sequence length="471" mass="51137">MIGGGVSGLAAAHRLRKLILHAELQLFEASDRLGGPLFTIAHDDSVLEQGADSFLIKTPFALDLCRELGLSDELIPTNEQHRRALVVRGGRLVPVPEGFVLMKPQNLGAMLKSPLLSPLGKLRLLAEPLALVPAAVNRPGYDESVASFATRRLGRETYERLVEPLIAGIYVADARQLSLAATYPEFLEAERRHGSLWRAIRAASRQDGRDEQQQPPAAAARYGQFVTLRGGLRTFVAALVDTLPRQAIRLRTPVMQVERHAAGRWAIKTAPGAPLEHFDAVLIAAHAPQAAPMIQQCDAELARNLASIEYASSAVATLVYHRQDIEHPLDGFGLVVPAIEHRPIVAASFLTVKFPSHGPPGRAIVRVFSGGALQPEMVDRDDHELVAIAKQQMAELIGASGEPIETRVIRWRDAMPQYHVGHVARVEAIEQSIAAHPGLELAGNAYRGVGIPQSIHSGRQAAERLAKQLST</sequence>
<evidence type="ECO:0000256" key="6">
    <source>
        <dbReference type="RuleBase" id="RU364052"/>
    </source>
</evidence>
<dbReference type="InterPro" id="IPR002937">
    <property type="entry name" value="Amino_oxidase"/>
</dbReference>
<proteinExistence type="inferred from homology"/>
<dbReference type="KEGG" id="llh:I41_09690"/>
<evidence type="ECO:0000259" key="7">
    <source>
        <dbReference type="Pfam" id="PF01593"/>
    </source>
</evidence>
<name>A0A517TTV4_9BACT</name>
<comment type="catalytic activity">
    <reaction evidence="6">
        <text>coproporphyrinogen III + 3 O2 = coproporphyrin III + 3 H2O2</text>
        <dbReference type="Rhea" id="RHEA:43436"/>
        <dbReference type="ChEBI" id="CHEBI:15379"/>
        <dbReference type="ChEBI" id="CHEBI:16240"/>
        <dbReference type="ChEBI" id="CHEBI:57309"/>
        <dbReference type="ChEBI" id="CHEBI:131725"/>
        <dbReference type="EC" id="1.3.3.15"/>
    </reaction>
</comment>
<keyword evidence="6" id="KW-0963">Cytoplasm</keyword>
<evidence type="ECO:0000256" key="3">
    <source>
        <dbReference type="ARBA" id="ARBA00022827"/>
    </source>
</evidence>
<feature type="domain" description="Amine oxidase" evidence="7">
    <location>
        <begin position="6"/>
        <end position="465"/>
    </location>
</feature>
<dbReference type="InterPro" id="IPR050464">
    <property type="entry name" value="Zeta_carotene_desat/Oxidored"/>
</dbReference>
<evidence type="ECO:0000313" key="9">
    <source>
        <dbReference type="Proteomes" id="UP000317909"/>
    </source>
</evidence>
<comment type="similarity">
    <text evidence="6">Belongs to the protoporphyrinogen/coproporphyrinogen oxidase family. Coproporphyrinogen III oxidase subfamily.</text>
</comment>
<keyword evidence="9" id="KW-1185">Reference proteome</keyword>
<dbReference type="InterPro" id="IPR036188">
    <property type="entry name" value="FAD/NAD-bd_sf"/>
</dbReference>
<dbReference type="NCBIfam" id="TIGR00562">
    <property type="entry name" value="proto_IX_ox"/>
    <property type="match status" value="1"/>
</dbReference>
<dbReference type="Pfam" id="PF01593">
    <property type="entry name" value="Amino_oxidase"/>
    <property type="match status" value="1"/>
</dbReference>
<keyword evidence="2 6" id="KW-0285">Flavoprotein</keyword>
<dbReference type="UniPathway" id="UPA00252"/>
<organism evidence="8 9">
    <name type="scientific">Lacipirellula limnantheis</name>
    <dbReference type="NCBI Taxonomy" id="2528024"/>
    <lineage>
        <taxon>Bacteria</taxon>
        <taxon>Pseudomonadati</taxon>
        <taxon>Planctomycetota</taxon>
        <taxon>Planctomycetia</taxon>
        <taxon>Pirellulales</taxon>
        <taxon>Lacipirellulaceae</taxon>
        <taxon>Lacipirellula</taxon>
    </lineage>
</organism>